<reference evidence="2" key="1">
    <citation type="journal article" date="2019" name="Int. J. Syst. Evol. Microbiol.">
        <title>The Global Catalogue of Microorganisms (GCM) 10K type strain sequencing project: providing services to taxonomists for standard genome sequencing and annotation.</title>
        <authorList>
            <consortium name="The Broad Institute Genomics Platform"/>
            <consortium name="The Broad Institute Genome Sequencing Center for Infectious Disease"/>
            <person name="Wu L."/>
            <person name="Ma J."/>
        </authorList>
    </citation>
    <scope>NUCLEOTIDE SEQUENCE [LARGE SCALE GENOMIC DNA]</scope>
    <source>
        <strain evidence="2">S1</strain>
    </source>
</reference>
<dbReference type="EMBL" id="JBHTNU010000020">
    <property type="protein sequence ID" value="MFD1428263.1"/>
    <property type="molecule type" value="Genomic_DNA"/>
</dbReference>
<gene>
    <name evidence="1" type="ORF">ACFQ4Y_15245</name>
</gene>
<proteinExistence type="predicted"/>
<keyword evidence="2" id="KW-1185">Reference proteome</keyword>
<sequence>MLSLVTHTVNYGTRLSVDGASVSPSIRKGKITLTAGIPMAKNDMRMRRPPIGDV</sequence>
<evidence type="ECO:0000313" key="1">
    <source>
        <dbReference type="EMBL" id="MFD1428263.1"/>
    </source>
</evidence>
<comment type="caution">
    <text evidence="1">The sequence shown here is derived from an EMBL/GenBank/DDBJ whole genome shotgun (WGS) entry which is preliminary data.</text>
</comment>
<protein>
    <submittedName>
        <fullName evidence="1">Uncharacterized protein</fullName>
    </submittedName>
</protein>
<organism evidence="1 2">
    <name type="scientific">Kroppenstedtia sanguinis</name>
    <dbReference type="NCBI Taxonomy" id="1380684"/>
    <lineage>
        <taxon>Bacteria</taxon>
        <taxon>Bacillati</taxon>
        <taxon>Bacillota</taxon>
        <taxon>Bacilli</taxon>
        <taxon>Bacillales</taxon>
        <taxon>Thermoactinomycetaceae</taxon>
        <taxon>Kroppenstedtia</taxon>
    </lineage>
</organism>
<dbReference type="RefSeq" id="WP_380167006.1">
    <property type="nucleotide sequence ID" value="NZ_JBHTNU010000020.1"/>
</dbReference>
<name>A0ABW4CCG5_9BACL</name>
<dbReference type="Proteomes" id="UP001597282">
    <property type="component" value="Unassembled WGS sequence"/>
</dbReference>
<evidence type="ECO:0000313" key="2">
    <source>
        <dbReference type="Proteomes" id="UP001597282"/>
    </source>
</evidence>
<accession>A0ABW4CCG5</accession>